<gene>
    <name evidence="6" type="primary">rplD</name>
    <name evidence="6" type="ORF">ACD_3C00085G0018</name>
</gene>
<dbReference type="InterPro" id="IPR002136">
    <property type="entry name" value="Ribosomal_uL4"/>
</dbReference>
<evidence type="ECO:0000256" key="5">
    <source>
        <dbReference type="ARBA" id="ARBA00035462"/>
    </source>
</evidence>
<dbReference type="GO" id="GO:0005840">
    <property type="term" value="C:ribosome"/>
    <property type="evidence" value="ECO:0007669"/>
    <property type="project" value="UniProtKB-KW"/>
</dbReference>
<dbReference type="InterPro" id="IPR013005">
    <property type="entry name" value="Ribosomal_uL4-like"/>
</dbReference>
<accession>K2GDD3</accession>
<evidence type="ECO:0000256" key="4">
    <source>
        <dbReference type="ARBA" id="ARBA00035244"/>
    </source>
</evidence>
<dbReference type="AlphaFoldDB" id="K2GDD3"/>
<feature type="non-terminal residue" evidence="6">
    <location>
        <position position="1"/>
    </location>
</feature>
<dbReference type="Gene3D" id="3.40.1370.10">
    <property type="match status" value="1"/>
</dbReference>
<evidence type="ECO:0000256" key="3">
    <source>
        <dbReference type="ARBA" id="ARBA00023274"/>
    </source>
</evidence>
<dbReference type="EMBL" id="AMFJ01000359">
    <property type="protein sequence ID" value="EKE28244.1"/>
    <property type="molecule type" value="Genomic_DNA"/>
</dbReference>
<evidence type="ECO:0000256" key="1">
    <source>
        <dbReference type="ARBA" id="ARBA00010528"/>
    </source>
</evidence>
<organism evidence="6">
    <name type="scientific">uncultured bacterium</name>
    <name type="common">gcode 4</name>
    <dbReference type="NCBI Taxonomy" id="1234023"/>
    <lineage>
        <taxon>Bacteria</taxon>
        <taxon>environmental samples</taxon>
    </lineage>
</organism>
<comment type="caution">
    <text evidence="6">The sequence shown here is derived from an EMBL/GenBank/DDBJ whole genome shotgun (WGS) entry which is preliminary data.</text>
</comment>
<dbReference type="Pfam" id="PF00573">
    <property type="entry name" value="Ribosomal_L4"/>
    <property type="match status" value="1"/>
</dbReference>
<dbReference type="InterPro" id="IPR023574">
    <property type="entry name" value="Ribosomal_uL4_dom_sf"/>
</dbReference>
<comment type="similarity">
    <text evidence="1">Belongs to the universal ribosomal protein uL4 family.</text>
</comment>
<dbReference type="GO" id="GO:0006412">
    <property type="term" value="P:translation"/>
    <property type="evidence" value="ECO:0007669"/>
    <property type="project" value="InterPro"/>
</dbReference>
<dbReference type="PANTHER" id="PTHR10746">
    <property type="entry name" value="50S RIBOSOMAL PROTEIN L4"/>
    <property type="match status" value="1"/>
</dbReference>
<dbReference type="SUPFAM" id="SSF52166">
    <property type="entry name" value="Ribosomal protein L4"/>
    <property type="match status" value="1"/>
</dbReference>
<name>K2GDD3_9BACT</name>
<proteinExistence type="inferred from homology"/>
<reference evidence="6" key="1">
    <citation type="journal article" date="2012" name="Science">
        <title>Fermentation, hydrogen, and sulfur metabolism in multiple uncultivated bacterial phyla.</title>
        <authorList>
            <person name="Wrighton K.C."/>
            <person name="Thomas B.C."/>
            <person name="Sharon I."/>
            <person name="Miller C.S."/>
            <person name="Castelle C.J."/>
            <person name="VerBerkmoes N.C."/>
            <person name="Wilkins M.J."/>
            <person name="Hettich R.L."/>
            <person name="Lipton M.S."/>
            <person name="Williams K.H."/>
            <person name="Long P.E."/>
            <person name="Banfield J.F."/>
        </authorList>
    </citation>
    <scope>NUCLEOTIDE SEQUENCE [LARGE SCALE GENOMIC DNA]</scope>
</reference>
<dbReference type="PANTHER" id="PTHR10746:SF6">
    <property type="entry name" value="LARGE RIBOSOMAL SUBUNIT PROTEIN UL4M"/>
    <property type="match status" value="1"/>
</dbReference>
<keyword evidence="2 6" id="KW-0689">Ribosomal protein</keyword>
<evidence type="ECO:0000256" key="2">
    <source>
        <dbReference type="ARBA" id="ARBA00022980"/>
    </source>
</evidence>
<protein>
    <recommendedName>
        <fullName evidence="4">Large ribosomal subunit protein uL4</fullName>
    </recommendedName>
    <alternativeName>
        <fullName evidence="5">50S ribosomal protein L4</fullName>
    </alternativeName>
</protein>
<sequence length="133" mass="15225">AWGARSPIRKWGWVAFGPRNNRNFTISMNKKERRLALFTLLSSKARNNQVKIIENVALEDAKTKNIVAIMANMKVTKGLFAMLPNDRDLFLATRNLATIKPIGVNYLNPMDLMKYNDLVFTKDSLEYIGQIYS</sequence>
<keyword evidence="3" id="KW-0687">Ribonucleoprotein</keyword>
<dbReference type="GO" id="GO:1990904">
    <property type="term" value="C:ribonucleoprotein complex"/>
    <property type="evidence" value="ECO:0007669"/>
    <property type="project" value="UniProtKB-KW"/>
</dbReference>
<dbReference type="GO" id="GO:0003735">
    <property type="term" value="F:structural constituent of ribosome"/>
    <property type="evidence" value="ECO:0007669"/>
    <property type="project" value="InterPro"/>
</dbReference>
<evidence type="ECO:0000313" key="6">
    <source>
        <dbReference type="EMBL" id="EKE28244.1"/>
    </source>
</evidence>